<name>A0A6M0K7Z3_9GAMM</name>
<sequence>MAACFQNKLAPYETGVEVTQVVRPELANELHKKAEDLGLLASGLPEEVGGGGLNTIDMCL</sequence>
<dbReference type="InterPro" id="IPR037069">
    <property type="entry name" value="AcylCoA_DH/ox_N_sf"/>
</dbReference>
<comment type="caution">
    <text evidence="2">The sequence shown here is derived from an EMBL/GenBank/DDBJ whole genome shotgun (WGS) entry which is preliminary data.</text>
</comment>
<keyword evidence="3" id="KW-1185">Reference proteome</keyword>
<reference evidence="2 3" key="1">
    <citation type="submission" date="2020-02" db="EMBL/GenBank/DDBJ databases">
        <title>Genome sequences of Thiorhodococcus mannitoliphagus and Thiorhodococcus minor, purple sulfur photosynthetic bacteria in the gammaproteobacterial family, Chromatiaceae.</title>
        <authorList>
            <person name="Aviles F.A."/>
            <person name="Meyer T.E."/>
            <person name="Kyndt J.A."/>
        </authorList>
    </citation>
    <scope>NUCLEOTIDE SEQUENCE [LARGE SCALE GENOMIC DNA]</scope>
    <source>
        <strain evidence="2 3">DSM 11518</strain>
    </source>
</reference>
<dbReference type="Pfam" id="PF02771">
    <property type="entry name" value="Acyl-CoA_dh_N"/>
    <property type="match status" value="1"/>
</dbReference>
<dbReference type="InterPro" id="IPR013786">
    <property type="entry name" value="AcylCoA_DH/ox_N"/>
</dbReference>
<dbReference type="Proteomes" id="UP000483379">
    <property type="component" value="Unassembled WGS sequence"/>
</dbReference>
<protein>
    <submittedName>
        <fullName evidence="2">Acyl-CoA dehydrogenase family protein</fullName>
    </submittedName>
</protein>
<feature type="domain" description="Acyl-CoA dehydrogenase/oxidase N-terminal" evidence="1">
    <location>
        <begin position="4"/>
        <end position="60"/>
    </location>
</feature>
<dbReference type="Gene3D" id="1.10.540.10">
    <property type="entry name" value="Acyl-CoA dehydrogenase/oxidase, N-terminal domain"/>
    <property type="match status" value="1"/>
</dbReference>
<proteinExistence type="predicted"/>
<dbReference type="AlphaFoldDB" id="A0A6M0K7Z3"/>
<accession>A0A6M0K7Z3</accession>
<dbReference type="InterPro" id="IPR009100">
    <property type="entry name" value="AcylCoA_DH/oxidase_NM_dom_sf"/>
</dbReference>
<gene>
    <name evidence="2" type="ORF">G3446_25125</name>
</gene>
<evidence type="ECO:0000313" key="2">
    <source>
        <dbReference type="EMBL" id="NEV65093.1"/>
    </source>
</evidence>
<dbReference type="EMBL" id="JAAIJQ010000148">
    <property type="protein sequence ID" value="NEV65093.1"/>
    <property type="molecule type" value="Genomic_DNA"/>
</dbReference>
<dbReference type="GO" id="GO:0050660">
    <property type="term" value="F:flavin adenine dinucleotide binding"/>
    <property type="evidence" value="ECO:0007669"/>
    <property type="project" value="InterPro"/>
</dbReference>
<organism evidence="2 3">
    <name type="scientific">Thiorhodococcus minor</name>
    <dbReference type="NCBI Taxonomy" id="57489"/>
    <lineage>
        <taxon>Bacteria</taxon>
        <taxon>Pseudomonadati</taxon>
        <taxon>Pseudomonadota</taxon>
        <taxon>Gammaproteobacteria</taxon>
        <taxon>Chromatiales</taxon>
        <taxon>Chromatiaceae</taxon>
        <taxon>Thiorhodococcus</taxon>
    </lineage>
</organism>
<evidence type="ECO:0000259" key="1">
    <source>
        <dbReference type="Pfam" id="PF02771"/>
    </source>
</evidence>
<evidence type="ECO:0000313" key="3">
    <source>
        <dbReference type="Proteomes" id="UP000483379"/>
    </source>
</evidence>
<dbReference type="GO" id="GO:0016627">
    <property type="term" value="F:oxidoreductase activity, acting on the CH-CH group of donors"/>
    <property type="evidence" value="ECO:0007669"/>
    <property type="project" value="InterPro"/>
</dbReference>
<dbReference type="SUPFAM" id="SSF56645">
    <property type="entry name" value="Acyl-CoA dehydrogenase NM domain-like"/>
    <property type="match status" value="1"/>
</dbReference>